<proteinExistence type="predicted"/>
<name>A0ABV3B312_9ACTN</name>
<dbReference type="Pfam" id="PF04471">
    <property type="entry name" value="Mrr_cat"/>
    <property type="match status" value="1"/>
</dbReference>
<dbReference type="InterPro" id="IPR011856">
    <property type="entry name" value="tRNA_endonuc-like_dom_sf"/>
</dbReference>
<dbReference type="InterPro" id="IPR011335">
    <property type="entry name" value="Restrct_endonuc-II-like"/>
</dbReference>
<dbReference type="InterPro" id="IPR027417">
    <property type="entry name" value="P-loop_NTPase"/>
</dbReference>
<dbReference type="InterPro" id="IPR003593">
    <property type="entry name" value="AAA+_ATPase"/>
</dbReference>
<accession>A0ABV3B312</accession>
<keyword evidence="2" id="KW-0378">Hydrolase</keyword>
<evidence type="ECO:0000259" key="1">
    <source>
        <dbReference type="PROSITE" id="PS50837"/>
    </source>
</evidence>
<dbReference type="Gene3D" id="3.40.50.300">
    <property type="entry name" value="P-loop containing nucleotide triphosphate hydrolases"/>
    <property type="match status" value="1"/>
</dbReference>
<dbReference type="SMART" id="SM00382">
    <property type="entry name" value="AAA"/>
    <property type="match status" value="1"/>
</dbReference>
<evidence type="ECO:0000313" key="2">
    <source>
        <dbReference type="EMBL" id="MEU6803828.1"/>
    </source>
</evidence>
<dbReference type="SUPFAM" id="SSF52540">
    <property type="entry name" value="P-loop containing nucleoside triphosphate hydrolases"/>
    <property type="match status" value="1"/>
</dbReference>
<dbReference type="Pfam" id="PF05729">
    <property type="entry name" value="NACHT"/>
    <property type="match status" value="1"/>
</dbReference>
<feature type="domain" description="NACHT" evidence="1">
    <location>
        <begin position="309"/>
        <end position="440"/>
    </location>
</feature>
<sequence length="1024" mass="113750">MTIFIIADDANGRGDLFNERMKDLVHALGYEVTRTNIHKPGREIDLIAEHPLEGHRAVVECKAKKEKIGGGEINKFVGALDAESDSDQKPAGYFASISGFTDSAIEQEASTGRRRVVLLGPKEIEHQLVRSRVLVVKSSAAFKAGTTPSLPRSWTAGDDCDLIAHTSGWLWIVYFSEGGERKAFTLIHADGDFPAPNIAKHVAEDLRLRSSITLPYIPGSPHPSSRDMIAAKSAYNDHISREYGSFTLEGFPVDQYSGTKSIGLEELYIPQSLEEIIDNEPVVTDPEADEPSHTPQKRLPLSSVLTENRAIAILGLPGSGKTTLIKRLATSYAAPNRRTMVTDSLPESDWIPLVLRCRDLPDANLPLVELLRDIPRRAEIPQFSAAFSELVDNALRDGTALILIDGIDEFPDARERARFLRRLRTFMSTYPLCTLIVTSREAGFRQVSGFVSERFKRYRIADLNNQEIRSLTLSWHVQAYGDTPQTQMRGALLASQIIGNDRVRRLAVNPLLLTTLLLVQRWVGDLPRKRSTLYEKAIELLLMTWNVEGFEPLDLDEAKPHLAFLAHAMTVEGKQQISQEEMLAVFMQARKALPEVLGYCKVSPRDLLSRIELRSSLVTQVGQVIHVGKLQPAYEFKHLTFQEYLTALALVSGWHGDATGEYDSLGLIESVIEEPHWSEIISLFGVLSGRKGSGVVAILCDRFEGVLGRYFDNDPDISDQERQGLDERNWQLRELLYQCLEDEVQVTPDLANRALELLIESPVDDSDGFPGIITSRYGDQLLEKAKEYVCDATDPRGSPYISVLGQALLTASSEACEEPSALSSRIADYLSSSSPEDHVAALSVLMSFAYSLATGATAGEYNIDDGQALEICQEHFDSIVHALHDGNVVVQFTALWAMAWSAQLLPMPVAQQQEIFPFLLATLVASPTGDLNSFAGWVISEAITELRSIEVPQLNRSAKEAIAEHLQSSDKWLSHLTRGAIVVSVLAGEKELIEPALEVLHRYRDSNKRFRDRIFAYLNRSGDR</sequence>
<gene>
    <name evidence="2" type="ORF">ABZ931_22870</name>
</gene>
<dbReference type="PANTHER" id="PTHR46844">
    <property type="entry name" value="SLR5058 PROTEIN"/>
    <property type="match status" value="1"/>
</dbReference>
<organism evidence="2 3">
    <name type="scientific">Streptomyces neyagawaensis</name>
    <dbReference type="NCBI Taxonomy" id="42238"/>
    <lineage>
        <taxon>Bacteria</taxon>
        <taxon>Bacillati</taxon>
        <taxon>Actinomycetota</taxon>
        <taxon>Actinomycetes</taxon>
        <taxon>Kitasatosporales</taxon>
        <taxon>Streptomycetaceae</taxon>
        <taxon>Streptomyces</taxon>
    </lineage>
</organism>
<dbReference type="GO" id="GO:0016787">
    <property type="term" value="F:hydrolase activity"/>
    <property type="evidence" value="ECO:0007669"/>
    <property type="project" value="UniProtKB-KW"/>
</dbReference>
<evidence type="ECO:0000313" key="3">
    <source>
        <dbReference type="Proteomes" id="UP001551189"/>
    </source>
</evidence>
<dbReference type="RefSeq" id="WP_359697881.1">
    <property type="nucleotide sequence ID" value="NZ_JBEYXT010000110.1"/>
</dbReference>
<dbReference type="PROSITE" id="PS50837">
    <property type="entry name" value="NACHT"/>
    <property type="match status" value="1"/>
</dbReference>
<dbReference type="EC" id="3.1.21.-" evidence="2"/>
<keyword evidence="2" id="KW-0540">Nuclease</keyword>
<dbReference type="PANTHER" id="PTHR46844:SF1">
    <property type="entry name" value="SLR5058 PROTEIN"/>
    <property type="match status" value="1"/>
</dbReference>
<dbReference type="SUPFAM" id="SSF48371">
    <property type="entry name" value="ARM repeat"/>
    <property type="match status" value="1"/>
</dbReference>
<dbReference type="InterPro" id="IPR016024">
    <property type="entry name" value="ARM-type_fold"/>
</dbReference>
<dbReference type="InterPro" id="IPR007111">
    <property type="entry name" value="NACHT_NTPase"/>
</dbReference>
<dbReference type="SUPFAM" id="SSF52980">
    <property type="entry name" value="Restriction endonuclease-like"/>
    <property type="match status" value="1"/>
</dbReference>
<dbReference type="InterPro" id="IPR007560">
    <property type="entry name" value="Restrct_endonuc_IV_Mrr"/>
</dbReference>
<dbReference type="Gene3D" id="3.40.1350.10">
    <property type="match status" value="1"/>
</dbReference>
<dbReference type="GO" id="GO:0004519">
    <property type="term" value="F:endonuclease activity"/>
    <property type="evidence" value="ECO:0007669"/>
    <property type="project" value="UniProtKB-KW"/>
</dbReference>
<dbReference type="EMBL" id="JBEYXT010000110">
    <property type="protein sequence ID" value="MEU6803828.1"/>
    <property type="molecule type" value="Genomic_DNA"/>
</dbReference>
<reference evidence="2 3" key="1">
    <citation type="submission" date="2024-06" db="EMBL/GenBank/DDBJ databases">
        <title>The Natural Products Discovery Center: Release of the First 8490 Sequenced Strains for Exploring Actinobacteria Biosynthetic Diversity.</title>
        <authorList>
            <person name="Kalkreuter E."/>
            <person name="Kautsar S.A."/>
            <person name="Yang D."/>
            <person name="Bader C.D."/>
            <person name="Teijaro C.N."/>
            <person name="Fluegel L."/>
            <person name="Davis C.M."/>
            <person name="Simpson J.R."/>
            <person name="Lauterbach L."/>
            <person name="Steele A.D."/>
            <person name="Gui C."/>
            <person name="Meng S."/>
            <person name="Li G."/>
            <person name="Viehrig K."/>
            <person name="Ye F."/>
            <person name="Su P."/>
            <person name="Kiefer A.F."/>
            <person name="Nichols A."/>
            <person name="Cepeda A.J."/>
            <person name="Yan W."/>
            <person name="Fan B."/>
            <person name="Jiang Y."/>
            <person name="Adhikari A."/>
            <person name="Zheng C.-J."/>
            <person name="Schuster L."/>
            <person name="Cowan T.M."/>
            <person name="Smanski M.J."/>
            <person name="Chevrette M.G."/>
            <person name="De Carvalho L.P.S."/>
            <person name="Shen B."/>
        </authorList>
    </citation>
    <scope>NUCLEOTIDE SEQUENCE [LARGE SCALE GENOMIC DNA]</scope>
    <source>
        <strain evidence="2 3">NPDC046851</strain>
    </source>
</reference>
<comment type="caution">
    <text evidence="2">The sequence shown here is derived from an EMBL/GenBank/DDBJ whole genome shotgun (WGS) entry which is preliminary data.</text>
</comment>
<protein>
    <submittedName>
        <fullName evidence="2">Restriction endonuclease</fullName>
        <ecNumber evidence="2">3.1.21.-</ecNumber>
    </submittedName>
</protein>
<dbReference type="Proteomes" id="UP001551189">
    <property type="component" value="Unassembled WGS sequence"/>
</dbReference>
<keyword evidence="3" id="KW-1185">Reference proteome</keyword>
<keyword evidence="2" id="KW-0255">Endonuclease</keyword>